<dbReference type="PROSITE" id="PS50853">
    <property type="entry name" value="FN3"/>
    <property type="match status" value="4"/>
</dbReference>
<dbReference type="FunFam" id="2.60.40.10:FF:000063">
    <property type="entry name" value="neural cell adhesion molecule L1"/>
    <property type="match status" value="1"/>
</dbReference>
<dbReference type="GO" id="GO:0043005">
    <property type="term" value="C:neuron projection"/>
    <property type="evidence" value="ECO:0007669"/>
    <property type="project" value="TreeGrafter"/>
</dbReference>
<dbReference type="Proteomes" id="UP001159641">
    <property type="component" value="Unassembled WGS sequence"/>
</dbReference>
<keyword evidence="15" id="KW-0325">Glycoprotein</keyword>
<dbReference type="Pfam" id="PF13882">
    <property type="entry name" value="Bravo_FIGEY"/>
    <property type="match status" value="1"/>
</dbReference>
<keyword evidence="4" id="KW-1003">Cell membrane</keyword>
<evidence type="ECO:0000256" key="6">
    <source>
        <dbReference type="ARBA" id="ARBA00022692"/>
    </source>
</evidence>
<sequence length="1653" mass="180151">MPRRAAGAAGKMAVALRYLWPLLLCSPCLLIQIPEELPSSLYPVSSRICPSSFWPGFFLLSSQPHCRGAYKAPDPASLTTEQAILTTAVPILSPVMEPPVITEQSPRRVVVFPTDDISLKCEASGTPEVQFRWTRDGVLFKPKEELGVTVNQAPHSGSFTITGNNSNFAQSFQGAYRCFASNRLGTAMSHEIQLMAEGARRCRDRGGPGAHDRVPRQAWGARVGVQPQLAVKCARSHVLLPCLVLSPLFLVGPISPSLSSSSVLYPLLAPGACRLGDARTPKWPKETVRPVEVEEGESVVLPCHPPPSAEPLRIYWMNSKILHIKQDERVTMGQNGNLYFANVLTSDNHSDYICHAHFPGTRTIIQKEPIDLRVKATNSMMDRKPRLLFPTNSSSHLVALQGQPLVLECIAEGFGLVVSPLCSLPWPPCTVAPGSPTPTIKWLRPSGPMPADRVTYQNHNKTLQLLNVGEEDDGEYRCLAENSLGSDRHAYYVTVEAAPYWLHKPQSHLYGPGETARLDCQVQGRPQPEVTWRINGIPVEGERGLGQGQGVSPGDGGDEEGPWRGSLLWPWARGPPPAHTELAKDQKYRIHHGALILSNVQPSDTMVTQCEARNRHGLLLANAYIYVVELPAKILTPDNETYMAVQGSTAYLLCKAFGAPVPSVQWLDREGKTVLQDERFFPYTNGTLGIRDLQANDTGHYFCQAANDQNNVTIVANLQVKDATQITQGPRSAIEKKGSRVTFTCQASFDPSLQHTITWRGDGRDLQELGDSDKCGPSPSLGSVGGGRVGKAGHPDLLASSMGGVPHFAGEGSGRRGKRAGRVQVAGSSGYFIEDGRLVIHSLDYSDQGNYTCVASTKLDAVESRAELLVVGSPGPVPQLELSDRHLLKQSQVHLSWSPADDHNAPIEKYDIEFEDKEMAPEKWHSLGKVPGNQTSTTLKLSPYVHYTFRVTAINKYGPGEPSPASETVVTPEAAPEKNPVDVKGEGNETNNMVITWKPLRWMEWNAPQVQYRVQWRPQKTQGAWQEQIVSDPFLVVSNTPTFVPYEIKVQAVNSQGKGPEPQIALGYSGEDYPQASPELEGIKILNSSTVLVRWWPVDPAQVKGHLRGYNVRVQGVGAGEVPGVRGEATRSDKIGGRPLPAALPEVLRLEERLPWEGSGEHVPQGHCQRPSALSGSPVHLQVTYWWEGSQRKHSKRHVHKGHVVVPANSTSTILGGLRPYSSYHLEVQAFNGRGLGPASEMTFSTPEGGELCALHPCPALRPTRVARATTCLWSLCPAVPGHPEALHLECQSDTSLLLHWQPPLSHNGVLTGYVLSYQPRTCVVGPELRRSPAGRCGGAGGWAVLAAEADSSPVLAVDDGGKEQLSFDLPDPELRTHNLTNLSPHLRYRFQLQATTKEGPGEAIVREGGTMALSGTPDFGNISAMAGENYSVVSWVPKEGQCNFGFQIWFKALGDEKLGAHLPPQYVSYNQSSYTQWDLQPDTDYEIHLLKERVLLHQMAVKTNGTGRVRLPPAGFATEGWFIGFVSAIIVLLLIFLILCFIKRSKGGKYSVKDKEDTQVDSEARPMKDETFGEYSDNEEKAFGSSQPSLNGDIKPLGSDDSLADYGGSVDVQFNEDGSFIGQYSGKKEKDAAGGNGSSGAASPTNPAGTLE</sequence>
<comment type="subcellular location">
    <subcellularLocation>
        <location evidence="1">Cell membrane</location>
        <topology evidence="1">Single-pass type I membrane protein</topology>
    </subcellularLocation>
</comment>
<feature type="domain" description="Ig-like" evidence="20">
    <location>
        <begin position="499"/>
        <end position="626"/>
    </location>
</feature>
<keyword evidence="5" id="KW-0597">Phosphoprotein</keyword>
<gene>
    <name evidence="23" type="ORF">J1605_001981</name>
    <name evidence="22" type="ORF">J1605_010447</name>
</gene>
<keyword evidence="12 18" id="KW-1133">Transmembrane helix</keyword>
<keyword evidence="7 19" id="KW-0732">Signal</keyword>
<feature type="domain" description="Ig-like" evidence="20">
    <location>
        <begin position="385"/>
        <end position="494"/>
    </location>
</feature>
<dbReference type="SMART" id="SM00060">
    <property type="entry name" value="FN3"/>
    <property type="match status" value="4"/>
</dbReference>
<dbReference type="InterPro" id="IPR036116">
    <property type="entry name" value="FN3_sf"/>
</dbReference>
<dbReference type="InterPro" id="IPR003599">
    <property type="entry name" value="Ig_sub"/>
</dbReference>
<dbReference type="SUPFAM" id="SSF49265">
    <property type="entry name" value="Fibronectin type III"/>
    <property type="match status" value="3"/>
</dbReference>
<evidence type="ECO:0000256" key="8">
    <source>
        <dbReference type="ARBA" id="ARBA00022737"/>
    </source>
</evidence>
<feature type="domain" description="Fibronectin type-III" evidence="21">
    <location>
        <begin position="1283"/>
        <end position="1415"/>
    </location>
</feature>
<evidence type="ECO:0000256" key="14">
    <source>
        <dbReference type="ARBA" id="ARBA00023157"/>
    </source>
</evidence>
<feature type="region of interest" description="Disordered" evidence="17">
    <location>
        <begin position="1553"/>
        <end position="1603"/>
    </location>
</feature>
<keyword evidence="24" id="KW-1185">Reference proteome</keyword>
<protein>
    <recommendedName>
        <fullName evidence="25">Neural cell adhesion molecule L1</fullName>
    </recommendedName>
</protein>
<evidence type="ECO:0000256" key="11">
    <source>
        <dbReference type="ARBA" id="ARBA00022902"/>
    </source>
</evidence>
<dbReference type="CDD" id="cd00063">
    <property type="entry name" value="FN3"/>
    <property type="match status" value="4"/>
</dbReference>
<evidence type="ECO:0008006" key="25">
    <source>
        <dbReference type="Google" id="ProtNLM"/>
    </source>
</evidence>
<evidence type="ECO:0000259" key="21">
    <source>
        <dbReference type="PROSITE" id="PS50853"/>
    </source>
</evidence>
<evidence type="ECO:0000256" key="3">
    <source>
        <dbReference type="ARBA" id="ARBA00022473"/>
    </source>
</evidence>
<dbReference type="Gene3D" id="2.60.40.10">
    <property type="entry name" value="Immunoglobulins"/>
    <property type="match status" value="10"/>
</dbReference>
<comment type="similarity">
    <text evidence="2">Belongs to the immunoglobulin superfamily. L1/neurofascin/NgCAM family.</text>
</comment>
<dbReference type="InterPro" id="IPR007110">
    <property type="entry name" value="Ig-like_dom"/>
</dbReference>
<dbReference type="InterPro" id="IPR051170">
    <property type="entry name" value="Neural/epithelial_adhesion"/>
</dbReference>
<feature type="region of interest" description="Disordered" evidence="17">
    <location>
        <begin position="1622"/>
        <end position="1653"/>
    </location>
</feature>
<feature type="domain" description="Fibronectin type-III" evidence="21">
    <location>
        <begin position="876"/>
        <end position="974"/>
    </location>
</feature>
<dbReference type="GO" id="GO:0005886">
    <property type="term" value="C:plasma membrane"/>
    <property type="evidence" value="ECO:0007669"/>
    <property type="project" value="UniProtKB-SubCell"/>
</dbReference>
<keyword evidence="16" id="KW-0393">Immunoglobulin domain</keyword>
<feature type="domain" description="Ig-like" evidence="20">
    <location>
        <begin position="724"/>
        <end position="869"/>
    </location>
</feature>
<dbReference type="FunFam" id="2.60.40.10:FF:000561">
    <property type="entry name" value="Neural cell adhesion molecule L1"/>
    <property type="match status" value="1"/>
</dbReference>
<dbReference type="FunFam" id="2.60.40.10:FF:000057">
    <property type="entry name" value="neural cell adhesion molecule L1"/>
    <property type="match status" value="1"/>
</dbReference>
<dbReference type="Pfam" id="PF07679">
    <property type="entry name" value="I-set"/>
    <property type="match status" value="3"/>
</dbReference>
<feature type="transmembrane region" description="Helical" evidence="18">
    <location>
        <begin position="1521"/>
        <end position="1543"/>
    </location>
</feature>
<accession>A0AB34GNI6</accession>
<dbReference type="Pfam" id="PF00041">
    <property type="entry name" value="fn3"/>
    <property type="match status" value="4"/>
</dbReference>
<organism evidence="22 24">
    <name type="scientific">Eschrichtius robustus</name>
    <name type="common">California gray whale</name>
    <name type="synonym">Eschrichtius gibbosus</name>
    <dbReference type="NCBI Taxonomy" id="9764"/>
    <lineage>
        <taxon>Eukaryota</taxon>
        <taxon>Metazoa</taxon>
        <taxon>Chordata</taxon>
        <taxon>Craniata</taxon>
        <taxon>Vertebrata</taxon>
        <taxon>Euteleostomi</taxon>
        <taxon>Mammalia</taxon>
        <taxon>Eutheria</taxon>
        <taxon>Laurasiatheria</taxon>
        <taxon>Artiodactyla</taxon>
        <taxon>Whippomorpha</taxon>
        <taxon>Cetacea</taxon>
        <taxon>Mysticeti</taxon>
        <taxon>Eschrichtiidae</taxon>
        <taxon>Eschrichtius</taxon>
    </lineage>
</organism>
<evidence type="ECO:0000256" key="7">
    <source>
        <dbReference type="ARBA" id="ARBA00022729"/>
    </source>
</evidence>
<proteinExistence type="inferred from homology"/>
<feature type="compositionally biased region" description="Basic and acidic residues" evidence="17">
    <location>
        <begin position="975"/>
        <end position="987"/>
    </location>
</feature>
<evidence type="ECO:0000256" key="5">
    <source>
        <dbReference type="ARBA" id="ARBA00022553"/>
    </source>
</evidence>
<dbReference type="PROSITE" id="PS50835">
    <property type="entry name" value="IG_LIKE"/>
    <property type="match status" value="6"/>
</dbReference>
<feature type="domain" description="Fibronectin type-III" evidence="21">
    <location>
        <begin position="1150"/>
        <end position="1250"/>
    </location>
</feature>
<evidence type="ECO:0000256" key="9">
    <source>
        <dbReference type="ARBA" id="ARBA00022782"/>
    </source>
</evidence>
<dbReference type="FunFam" id="2.60.40.10:FF:000100">
    <property type="entry name" value="Neuronal cell adhesion molecule a"/>
    <property type="match status" value="1"/>
</dbReference>
<keyword evidence="11" id="KW-0524">Neurogenesis</keyword>
<feature type="domain" description="Fibronectin type-III" evidence="21">
    <location>
        <begin position="979"/>
        <end position="1072"/>
    </location>
</feature>
<evidence type="ECO:0000313" key="24">
    <source>
        <dbReference type="Proteomes" id="UP001159641"/>
    </source>
</evidence>
<evidence type="ECO:0000256" key="12">
    <source>
        <dbReference type="ARBA" id="ARBA00022989"/>
    </source>
</evidence>
<name>A0AB34GNI6_ESCRO</name>
<feature type="region of interest" description="Disordered" evidence="17">
    <location>
        <begin position="958"/>
        <end position="987"/>
    </location>
</feature>
<feature type="domain" description="Ig-like" evidence="20">
    <location>
        <begin position="631"/>
        <end position="719"/>
    </location>
</feature>
<keyword evidence="8" id="KW-0677">Repeat</keyword>
<dbReference type="SMART" id="SM00409">
    <property type="entry name" value="IG"/>
    <property type="match status" value="6"/>
</dbReference>
<comment type="caution">
    <text evidence="22">The sequence shown here is derived from an EMBL/GenBank/DDBJ whole genome shotgun (WGS) entry which is preliminary data.</text>
</comment>
<evidence type="ECO:0000256" key="19">
    <source>
        <dbReference type="SAM" id="SignalP"/>
    </source>
</evidence>
<dbReference type="GO" id="GO:0007155">
    <property type="term" value="P:cell adhesion"/>
    <property type="evidence" value="ECO:0007669"/>
    <property type="project" value="UniProtKB-KW"/>
</dbReference>
<reference evidence="22 24" key="1">
    <citation type="submission" date="2022-11" db="EMBL/GenBank/DDBJ databases">
        <title>Whole genome sequence of Eschrichtius robustus ER-17-0199.</title>
        <authorList>
            <person name="Bruniche-Olsen A."/>
            <person name="Black A.N."/>
            <person name="Fields C.J."/>
            <person name="Walden K."/>
            <person name="Dewoody J.A."/>
        </authorList>
    </citation>
    <scope>NUCLEOTIDE SEQUENCE [LARGE SCALE GENOMIC DNA]</scope>
    <source>
        <strain evidence="22">ER-17-0199</strain>
        <tissue evidence="22">Blubber</tissue>
    </source>
</reference>
<evidence type="ECO:0000256" key="17">
    <source>
        <dbReference type="SAM" id="MobiDB-lite"/>
    </source>
</evidence>
<evidence type="ECO:0000313" key="22">
    <source>
        <dbReference type="EMBL" id="KAJ8782117.1"/>
    </source>
</evidence>
<feature type="signal peptide" evidence="19">
    <location>
        <begin position="1"/>
        <end position="30"/>
    </location>
</feature>
<dbReference type="SMART" id="SM00408">
    <property type="entry name" value="IGc2"/>
    <property type="match status" value="5"/>
</dbReference>
<dbReference type="CDD" id="cd05876">
    <property type="entry name" value="Ig3_L1-CAM"/>
    <property type="match status" value="1"/>
</dbReference>
<evidence type="ECO:0000256" key="15">
    <source>
        <dbReference type="ARBA" id="ARBA00023180"/>
    </source>
</evidence>
<dbReference type="FunFam" id="2.60.40.10:FF:000005">
    <property type="entry name" value="Neuronal cell adhesion molecule"/>
    <property type="match status" value="1"/>
</dbReference>
<dbReference type="InterPro" id="IPR013098">
    <property type="entry name" value="Ig_I-set"/>
</dbReference>
<dbReference type="FunFam" id="2.60.40.10:FF:000038">
    <property type="entry name" value="Neuronal cell adhesion molecule"/>
    <property type="match status" value="1"/>
</dbReference>
<dbReference type="PANTHER" id="PTHR12231">
    <property type="entry name" value="CTX-RELATED TYPE I TRANSMEMBRANE PROTEIN"/>
    <property type="match status" value="1"/>
</dbReference>
<feature type="compositionally biased region" description="Basic and acidic residues" evidence="17">
    <location>
        <begin position="763"/>
        <end position="774"/>
    </location>
</feature>
<feature type="region of interest" description="Disordered" evidence="17">
    <location>
        <begin position="763"/>
        <end position="793"/>
    </location>
</feature>
<evidence type="ECO:0000256" key="18">
    <source>
        <dbReference type="SAM" id="Phobius"/>
    </source>
</evidence>
<evidence type="ECO:0000256" key="1">
    <source>
        <dbReference type="ARBA" id="ARBA00004251"/>
    </source>
</evidence>
<dbReference type="EMBL" id="JAIQCJ010002130">
    <property type="protein sequence ID" value="KAJ8782117.1"/>
    <property type="molecule type" value="Genomic_DNA"/>
</dbReference>
<dbReference type="InterPro" id="IPR026966">
    <property type="entry name" value="Neurofascin/L1/NrCAM_C"/>
</dbReference>
<feature type="domain" description="Ig-like" evidence="20">
    <location>
        <begin position="284"/>
        <end position="371"/>
    </location>
</feature>
<dbReference type="Pfam" id="PF13927">
    <property type="entry name" value="Ig_3"/>
    <property type="match status" value="1"/>
</dbReference>
<dbReference type="InterPro" id="IPR013783">
    <property type="entry name" value="Ig-like_fold"/>
</dbReference>
<evidence type="ECO:0000256" key="13">
    <source>
        <dbReference type="ARBA" id="ARBA00023136"/>
    </source>
</evidence>
<keyword evidence="10" id="KW-0130">Cell adhesion</keyword>
<dbReference type="GO" id="GO:0031175">
    <property type="term" value="P:neuron projection development"/>
    <property type="evidence" value="ECO:0007669"/>
    <property type="project" value="UniProtKB-ARBA"/>
</dbReference>
<evidence type="ECO:0000259" key="20">
    <source>
        <dbReference type="PROSITE" id="PS50835"/>
    </source>
</evidence>
<dbReference type="SUPFAM" id="SSF48726">
    <property type="entry name" value="Immunoglobulin"/>
    <property type="match status" value="6"/>
</dbReference>
<keyword evidence="14" id="KW-1015">Disulfide bond</keyword>
<evidence type="ECO:0000256" key="4">
    <source>
        <dbReference type="ARBA" id="ARBA00022475"/>
    </source>
</evidence>
<keyword evidence="3" id="KW-0217">Developmental protein</keyword>
<feature type="chain" id="PRO_5044719672" description="Neural cell adhesion molecule L1" evidence="19">
    <location>
        <begin position="31"/>
        <end position="1653"/>
    </location>
</feature>
<dbReference type="InterPro" id="IPR036179">
    <property type="entry name" value="Ig-like_dom_sf"/>
</dbReference>
<feature type="compositionally biased region" description="Basic and acidic residues" evidence="17">
    <location>
        <begin position="1553"/>
        <end position="1572"/>
    </location>
</feature>
<evidence type="ECO:0000256" key="10">
    <source>
        <dbReference type="ARBA" id="ARBA00022889"/>
    </source>
</evidence>
<dbReference type="InterPro" id="IPR003598">
    <property type="entry name" value="Ig_sub2"/>
</dbReference>
<dbReference type="InterPro" id="IPR003961">
    <property type="entry name" value="FN3_dom"/>
</dbReference>
<evidence type="ECO:0000256" key="16">
    <source>
        <dbReference type="ARBA" id="ARBA00023319"/>
    </source>
</evidence>
<evidence type="ECO:0000313" key="23">
    <source>
        <dbReference type="EMBL" id="KAJ8796910.1"/>
    </source>
</evidence>
<dbReference type="PANTHER" id="PTHR12231:SF241">
    <property type="entry name" value="L1 CELL ADHESION MOLECULE"/>
    <property type="match status" value="1"/>
</dbReference>
<dbReference type="EMBL" id="JAIQCJ010000291">
    <property type="protein sequence ID" value="KAJ8796910.1"/>
    <property type="molecule type" value="Genomic_DNA"/>
</dbReference>
<feature type="domain" description="Ig-like" evidence="20">
    <location>
        <begin position="99"/>
        <end position="193"/>
    </location>
</feature>
<keyword evidence="9" id="KW-0221">Differentiation</keyword>
<keyword evidence="6 18" id="KW-0812">Transmembrane</keyword>
<keyword evidence="13 18" id="KW-0472">Membrane</keyword>
<evidence type="ECO:0000256" key="2">
    <source>
        <dbReference type="ARBA" id="ARBA00008588"/>
    </source>
</evidence>